<evidence type="ECO:0000256" key="1">
    <source>
        <dbReference type="SAM" id="SignalP"/>
    </source>
</evidence>
<gene>
    <name evidence="2" type="ORF">AL399_08510</name>
</gene>
<protein>
    <recommendedName>
        <fullName evidence="4">Outer membrane protein beta-barrel domain-containing protein</fullName>
    </recommendedName>
</protein>
<sequence>MGLAIAGAMLWAGSARAQLVVGGELGFNVSSGSTVNSAAGTSVETKAPTEMGINVYPSIGYILGNGFTVGTKIGARYSKTWQNDANNTEVGKTTLLLSPYVKYNVVNFNNFTVALRADVPVSYGMGSTSTKVSDKIVTTDAPNVLGLGVWITPELGYSLTEHFRLYTSLNFLSLGYGFTRTDEVTNPDPKATKVVTTHNFGLNLDSKNVLSVSSLTIGVRYVF</sequence>
<dbReference type="Proteomes" id="UP000054172">
    <property type="component" value="Unassembled WGS sequence"/>
</dbReference>
<feature type="chain" id="PRO_5006212500" description="Outer membrane protein beta-barrel domain-containing protein" evidence="1">
    <location>
        <begin position="18"/>
        <end position="223"/>
    </location>
</feature>
<keyword evidence="1" id="KW-0732">Signal</keyword>
<organism evidence="2 3">
    <name type="scientific">Candidatus [Bacteroides] periocalifornicus</name>
    <dbReference type="NCBI Taxonomy" id="1702214"/>
    <lineage>
        <taxon>Bacteria</taxon>
        <taxon>Pseudomonadati</taxon>
        <taxon>Bacteroidota</taxon>
    </lineage>
</organism>
<evidence type="ECO:0000313" key="3">
    <source>
        <dbReference type="Proteomes" id="UP000054172"/>
    </source>
</evidence>
<keyword evidence="3" id="KW-1185">Reference proteome</keyword>
<reference evidence="2" key="1">
    <citation type="submission" date="2015-08" db="EMBL/GenBank/DDBJ databases">
        <title>Candidatus Bacteriodes Periocalifornicus.</title>
        <authorList>
            <person name="McLean J.S."/>
            <person name="Kelley S."/>
        </authorList>
    </citation>
    <scope>NUCLEOTIDE SEQUENCE [LARGE SCALE GENOMIC DNA]</scope>
    <source>
        <strain evidence="2">12B</strain>
    </source>
</reference>
<evidence type="ECO:0000313" key="2">
    <source>
        <dbReference type="EMBL" id="KQM08221.1"/>
    </source>
</evidence>
<dbReference type="EMBL" id="LIIK01000054">
    <property type="protein sequence ID" value="KQM08221.1"/>
    <property type="molecule type" value="Genomic_DNA"/>
</dbReference>
<evidence type="ECO:0008006" key="4">
    <source>
        <dbReference type="Google" id="ProtNLM"/>
    </source>
</evidence>
<dbReference type="PATRIC" id="fig|1702214.3.peg.1853"/>
<feature type="signal peptide" evidence="1">
    <location>
        <begin position="1"/>
        <end position="17"/>
    </location>
</feature>
<name>A0A0Q4B5N4_9BACT</name>
<dbReference type="AlphaFoldDB" id="A0A0Q4B5N4"/>
<comment type="caution">
    <text evidence="2">The sequence shown here is derived from an EMBL/GenBank/DDBJ whole genome shotgun (WGS) entry which is preliminary data.</text>
</comment>
<proteinExistence type="predicted"/>
<accession>A0A0Q4B5N4</accession>